<dbReference type="GO" id="GO:0019277">
    <property type="term" value="P:UDP-N-acetylgalactosamine biosynthetic process"/>
    <property type="evidence" value="ECO:0007669"/>
    <property type="project" value="InterPro"/>
</dbReference>
<proteinExistence type="inferred from homology"/>
<feature type="binding site" evidence="13">
    <location>
        <begin position="24"/>
        <end position="25"/>
    </location>
    <ligand>
        <name>phosphoenolpyruvate</name>
        <dbReference type="ChEBI" id="CHEBI:58702"/>
    </ligand>
</feature>
<dbReference type="GO" id="GO:0051301">
    <property type="term" value="P:cell division"/>
    <property type="evidence" value="ECO:0007669"/>
    <property type="project" value="UniProtKB-KW"/>
</dbReference>
<dbReference type="Pfam" id="PF00275">
    <property type="entry name" value="EPSP_synthase"/>
    <property type="match status" value="1"/>
</dbReference>
<keyword evidence="16" id="KW-1185">Reference proteome</keyword>
<dbReference type="KEGG" id="ddt:AAY81_08265"/>
<evidence type="ECO:0000256" key="10">
    <source>
        <dbReference type="ARBA" id="ARBA00037534"/>
    </source>
</evidence>
<dbReference type="GO" id="GO:0005737">
    <property type="term" value="C:cytoplasm"/>
    <property type="evidence" value="ECO:0007669"/>
    <property type="project" value="UniProtKB-SubCell"/>
</dbReference>
<dbReference type="PANTHER" id="PTHR43783:SF1">
    <property type="entry name" value="UDP-N-ACETYLGLUCOSAMINE 1-CARBOXYVINYLTRANSFERASE"/>
    <property type="match status" value="1"/>
</dbReference>
<evidence type="ECO:0000256" key="9">
    <source>
        <dbReference type="ARBA" id="ARBA00023316"/>
    </source>
</evidence>
<evidence type="ECO:0000313" key="15">
    <source>
        <dbReference type="EMBL" id="SEO53114.1"/>
    </source>
</evidence>
<dbReference type="EC" id="2.5.1.7" evidence="13"/>
<evidence type="ECO:0000256" key="2">
    <source>
        <dbReference type="ARBA" id="ARBA00004752"/>
    </source>
</evidence>
<dbReference type="SUPFAM" id="SSF55205">
    <property type="entry name" value="EPT/RTPC-like"/>
    <property type="match status" value="1"/>
</dbReference>
<dbReference type="HAMAP" id="MF_00111">
    <property type="entry name" value="MurA"/>
    <property type="match status" value="1"/>
</dbReference>
<dbReference type="UniPathway" id="UPA00219"/>
<evidence type="ECO:0000256" key="4">
    <source>
        <dbReference type="ARBA" id="ARBA00022618"/>
    </source>
</evidence>
<evidence type="ECO:0000256" key="8">
    <source>
        <dbReference type="ARBA" id="ARBA00023306"/>
    </source>
</evidence>
<dbReference type="EMBL" id="FOEC01000002">
    <property type="protein sequence ID" value="SEO53114.1"/>
    <property type="molecule type" value="Genomic_DNA"/>
</dbReference>
<dbReference type="InterPro" id="IPR001986">
    <property type="entry name" value="Enolpyruvate_Tfrase_dom"/>
</dbReference>
<dbReference type="GO" id="GO:0008360">
    <property type="term" value="P:regulation of cell shape"/>
    <property type="evidence" value="ECO:0007669"/>
    <property type="project" value="UniProtKB-KW"/>
</dbReference>
<dbReference type="InterPro" id="IPR005750">
    <property type="entry name" value="UDP_GlcNAc_COvinyl_MurA"/>
</dbReference>
<gene>
    <name evidence="13" type="primary">murA</name>
    <name evidence="15" type="ORF">SAMN02910314_00472</name>
</gene>
<evidence type="ECO:0000256" key="7">
    <source>
        <dbReference type="ARBA" id="ARBA00022984"/>
    </source>
</evidence>
<feature type="modified residue" description="2-(S-cysteinyl)pyruvic acid O-phosphothioketal" evidence="13">
    <location>
        <position position="118"/>
    </location>
</feature>
<evidence type="ECO:0000256" key="12">
    <source>
        <dbReference type="ARBA" id="ARBA00047527"/>
    </source>
</evidence>
<evidence type="ECO:0000259" key="14">
    <source>
        <dbReference type="Pfam" id="PF00275"/>
    </source>
</evidence>
<evidence type="ECO:0000313" key="16">
    <source>
        <dbReference type="Proteomes" id="UP000182975"/>
    </source>
</evidence>
<sequence>MSEEVIIVRESENLTGTVRVSGAKNSALKLIAASLLGQGESTIHNVPLISDIVIMSEVLETLGASVHREGHVLTIDTSTVDSYETPYELVSKMRASISVLGPLIGRFGRAHVAMPGGCQIGARKIDMHLVGLEQLGVHFEVEHGYLVATTPEGLHGGSIVLDFPSVGATENAMMAAVVAEGETTIDNAACEPEIEDLANMLNAMGAKVSGAGTSVITITGVPLSSMHPCEHTTVGDRIEAGTFLVGGALMGGPLTVEGIDPSFLRMAIMKLRAMGCTVETAEDSITISRTQPLRSVDIQTLPHPGFPTDLQAQFMLLAALAEGNSVITENVFENRFMFASELSRMGADVVIDDHHALVHGVKGLQGAPVVSTDLRAGGALVLAGLIAEGETIVRKISHIDRGYEDYVGKLSSLGARVERTTIEEL</sequence>
<feature type="domain" description="Enolpyruvate transferase" evidence="14">
    <location>
        <begin position="9"/>
        <end position="410"/>
    </location>
</feature>
<dbReference type="InterPro" id="IPR013792">
    <property type="entry name" value="RNA3'P_cycl/enolpyr_Trfase_a/b"/>
</dbReference>
<dbReference type="Gene3D" id="3.65.10.10">
    <property type="entry name" value="Enolpyruvate transferase domain"/>
    <property type="match status" value="2"/>
</dbReference>
<dbReference type="Proteomes" id="UP000182975">
    <property type="component" value="Unassembled WGS sequence"/>
</dbReference>
<evidence type="ECO:0000256" key="1">
    <source>
        <dbReference type="ARBA" id="ARBA00004496"/>
    </source>
</evidence>
<keyword evidence="6 13" id="KW-0133">Cell shape</keyword>
<comment type="pathway">
    <text evidence="2 13">Cell wall biogenesis; peptidoglycan biosynthesis.</text>
</comment>
<comment type="caution">
    <text evidence="13">Lacks conserved residue(s) required for the propagation of feature annotation.</text>
</comment>
<dbReference type="STRING" id="79604.AAY81_08265"/>
<accession>A0A172RZD3</accession>
<comment type="catalytic activity">
    <reaction evidence="12 13">
        <text>phosphoenolpyruvate + UDP-N-acetyl-alpha-D-glucosamine = UDP-N-acetyl-3-O-(1-carboxyvinyl)-alpha-D-glucosamine + phosphate</text>
        <dbReference type="Rhea" id="RHEA:18681"/>
        <dbReference type="ChEBI" id="CHEBI:43474"/>
        <dbReference type="ChEBI" id="CHEBI:57705"/>
        <dbReference type="ChEBI" id="CHEBI:58702"/>
        <dbReference type="ChEBI" id="CHEBI:68483"/>
        <dbReference type="EC" id="2.5.1.7"/>
    </reaction>
</comment>
<dbReference type="OrthoDB" id="9803760at2"/>
<comment type="function">
    <text evidence="10 13">Cell wall formation. Adds enolpyruvyl to UDP-N-acetylglucosamine.</text>
</comment>
<dbReference type="GO" id="GO:0008760">
    <property type="term" value="F:UDP-N-acetylglucosamine 1-carboxyvinyltransferase activity"/>
    <property type="evidence" value="ECO:0007669"/>
    <property type="project" value="UniProtKB-UniRule"/>
</dbReference>
<keyword evidence="4 13" id="KW-0132">Cell division</keyword>
<name>A0A172RZD3_9ACTN</name>
<dbReference type="AlphaFoldDB" id="A0A172RZD3"/>
<protein>
    <recommendedName>
        <fullName evidence="13">UDP-N-acetylglucosamine 1-carboxyvinyltransferase</fullName>
        <ecNumber evidence="13">2.5.1.7</ecNumber>
    </recommendedName>
    <alternativeName>
        <fullName evidence="13">Enoylpyruvate transferase</fullName>
    </alternativeName>
    <alternativeName>
        <fullName evidence="13">UDP-N-acetylglucosamine enolpyruvyl transferase</fullName>
        <shortName evidence="13">EPT</shortName>
    </alternativeName>
</protein>
<feature type="active site" description="Proton donor" evidence="13">
    <location>
        <position position="118"/>
    </location>
</feature>
<reference evidence="16" key="1">
    <citation type="submission" date="2016-10" db="EMBL/GenBank/DDBJ databases">
        <authorList>
            <person name="Varghese N."/>
        </authorList>
    </citation>
    <scope>NUCLEOTIDE SEQUENCE [LARGE SCALE GENOMIC DNA]</scope>
    <source>
        <strain evidence="16">DSM 21843</strain>
    </source>
</reference>
<comment type="similarity">
    <text evidence="11 13">Belongs to the EPSP synthase family. MurA subfamily.</text>
</comment>
<evidence type="ECO:0000256" key="3">
    <source>
        <dbReference type="ARBA" id="ARBA00022490"/>
    </source>
</evidence>
<dbReference type="CDD" id="cd01555">
    <property type="entry name" value="UdpNAET"/>
    <property type="match status" value="1"/>
</dbReference>
<keyword evidence="8 13" id="KW-0131">Cell cycle</keyword>
<feature type="binding site" evidence="13">
    <location>
        <position position="331"/>
    </location>
    <ligand>
        <name>UDP-N-acetyl-alpha-D-glucosamine</name>
        <dbReference type="ChEBI" id="CHEBI:57705"/>
    </ligand>
</feature>
<evidence type="ECO:0000256" key="11">
    <source>
        <dbReference type="ARBA" id="ARBA00038367"/>
    </source>
</evidence>
<dbReference type="GO" id="GO:0009252">
    <property type="term" value="P:peptidoglycan biosynthetic process"/>
    <property type="evidence" value="ECO:0007669"/>
    <property type="project" value="UniProtKB-UniRule"/>
</dbReference>
<feature type="binding site" evidence="13">
    <location>
        <position position="309"/>
    </location>
    <ligand>
        <name>UDP-N-acetyl-alpha-D-glucosamine</name>
        <dbReference type="ChEBI" id="CHEBI:57705"/>
    </ligand>
</feature>
<keyword evidence="5 13" id="KW-0808">Transferase</keyword>
<organism evidence="15 16">
    <name type="scientific">Denitrobacterium detoxificans</name>
    <dbReference type="NCBI Taxonomy" id="79604"/>
    <lineage>
        <taxon>Bacteria</taxon>
        <taxon>Bacillati</taxon>
        <taxon>Actinomycetota</taxon>
        <taxon>Coriobacteriia</taxon>
        <taxon>Eggerthellales</taxon>
        <taxon>Eggerthellaceae</taxon>
        <taxon>Denitrobacterium</taxon>
    </lineage>
</organism>
<dbReference type="GO" id="GO:0071555">
    <property type="term" value="P:cell wall organization"/>
    <property type="evidence" value="ECO:0007669"/>
    <property type="project" value="UniProtKB-KW"/>
</dbReference>
<feature type="binding site" evidence="13">
    <location>
        <position position="94"/>
    </location>
    <ligand>
        <name>UDP-N-acetyl-alpha-D-glucosamine</name>
        <dbReference type="ChEBI" id="CHEBI:57705"/>
    </ligand>
</feature>
<keyword evidence="7 13" id="KW-0573">Peptidoglycan synthesis</keyword>
<dbReference type="PANTHER" id="PTHR43783">
    <property type="entry name" value="UDP-N-ACETYLGLUCOSAMINE 1-CARBOXYVINYLTRANSFERASE"/>
    <property type="match status" value="1"/>
</dbReference>
<dbReference type="RefSeq" id="WP_066663829.1">
    <property type="nucleotide sequence ID" value="NZ_CP011402.1"/>
</dbReference>
<evidence type="ECO:0000256" key="6">
    <source>
        <dbReference type="ARBA" id="ARBA00022960"/>
    </source>
</evidence>
<keyword evidence="3 13" id="KW-0963">Cytoplasm</keyword>
<keyword evidence="9 13" id="KW-0961">Cell wall biogenesis/degradation</keyword>
<evidence type="ECO:0000256" key="5">
    <source>
        <dbReference type="ARBA" id="ARBA00022679"/>
    </source>
</evidence>
<dbReference type="NCBIfam" id="TIGR01072">
    <property type="entry name" value="murA"/>
    <property type="match status" value="1"/>
</dbReference>
<dbReference type="FunFam" id="3.65.10.10:FF:000001">
    <property type="entry name" value="UDP-N-acetylglucosamine 1-carboxyvinyltransferase"/>
    <property type="match status" value="1"/>
</dbReference>
<evidence type="ECO:0000256" key="13">
    <source>
        <dbReference type="HAMAP-Rule" id="MF_00111"/>
    </source>
</evidence>
<dbReference type="NCBIfam" id="NF006873">
    <property type="entry name" value="PRK09369.1"/>
    <property type="match status" value="1"/>
</dbReference>
<comment type="subcellular location">
    <subcellularLocation>
        <location evidence="1 13">Cytoplasm</location>
    </subcellularLocation>
</comment>
<dbReference type="InterPro" id="IPR050068">
    <property type="entry name" value="MurA_subfamily"/>
</dbReference>
<dbReference type="InterPro" id="IPR036968">
    <property type="entry name" value="Enolpyruvate_Tfrase_sf"/>
</dbReference>
<dbReference type="PATRIC" id="fig|79604.3.peg.1658"/>
<keyword evidence="13" id="KW-0670">Pyruvate</keyword>